<dbReference type="InterPro" id="IPR033480">
    <property type="entry name" value="sCache_2"/>
</dbReference>
<gene>
    <name evidence="13" type="ORF">A2557_06495</name>
</gene>
<dbReference type="PANTHER" id="PTHR32089">
    <property type="entry name" value="METHYL-ACCEPTING CHEMOTAXIS PROTEIN MCPB"/>
    <property type="match status" value="1"/>
</dbReference>
<evidence type="ECO:0000256" key="5">
    <source>
        <dbReference type="ARBA" id="ARBA00023136"/>
    </source>
</evidence>
<organism evidence="13 14">
    <name type="scientific">Candidatus Lambdaproteobacteria bacterium RIFOXYD2_FULL_56_26</name>
    <dbReference type="NCBI Taxonomy" id="1817773"/>
    <lineage>
        <taxon>Bacteria</taxon>
        <taxon>Pseudomonadati</taxon>
        <taxon>Pseudomonadota</taxon>
        <taxon>Candidatus Lambdaproteobacteria</taxon>
    </lineage>
</organism>
<keyword evidence="3 10" id="KW-0812">Transmembrane</keyword>
<comment type="caution">
    <text evidence="13">The sequence shown here is derived from an EMBL/GenBank/DDBJ whole genome shotgun (WGS) entry which is preliminary data.</text>
</comment>
<evidence type="ECO:0000256" key="4">
    <source>
        <dbReference type="ARBA" id="ARBA00022989"/>
    </source>
</evidence>
<comment type="subcellular location">
    <subcellularLocation>
        <location evidence="1">Cell membrane</location>
        <topology evidence="1">Multi-pass membrane protein</topology>
    </subcellularLocation>
</comment>
<dbReference type="Pfam" id="PF00015">
    <property type="entry name" value="MCPsignal"/>
    <property type="match status" value="1"/>
</dbReference>
<feature type="domain" description="HAMP" evidence="12">
    <location>
        <begin position="425"/>
        <end position="462"/>
    </location>
</feature>
<keyword evidence="4 10" id="KW-1133">Transmembrane helix</keyword>
<evidence type="ECO:0000256" key="6">
    <source>
        <dbReference type="ARBA" id="ARBA00023224"/>
    </source>
</evidence>
<evidence type="ECO:0000259" key="11">
    <source>
        <dbReference type="PROSITE" id="PS50111"/>
    </source>
</evidence>
<dbReference type="GO" id="GO:0007165">
    <property type="term" value="P:signal transduction"/>
    <property type="evidence" value="ECO:0007669"/>
    <property type="project" value="UniProtKB-KW"/>
</dbReference>
<dbReference type="EMBL" id="MFNF01000001">
    <property type="protein sequence ID" value="OGH04636.1"/>
    <property type="molecule type" value="Genomic_DNA"/>
</dbReference>
<dbReference type="Proteomes" id="UP000177583">
    <property type="component" value="Unassembled WGS sequence"/>
</dbReference>
<evidence type="ECO:0008006" key="15">
    <source>
        <dbReference type="Google" id="ProtNLM"/>
    </source>
</evidence>
<dbReference type="Pfam" id="PF08269">
    <property type="entry name" value="dCache_2"/>
    <property type="match status" value="1"/>
</dbReference>
<evidence type="ECO:0000256" key="2">
    <source>
        <dbReference type="ARBA" id="ARBA00022475"/>
    </source>
</evidence>
<dbReference type="Gene3D" id="3.30.450.20">
    <property type="entry name" value="PAS domain"/>
    <property type="match status" value="2"/>
</dbReference>
<dbReference type="SMART" id="SM00283">
    <property type="entry name" value="MA"/>
    <property type="match status" value="1"/>
</dbReference>
<dbReference type="Gene3D" id="6.10.340.10">
    <property type="match status" value="1"/>
</dbReference>
<dbReference type="InterPro" id="IPR004089">
    <property type="entry name" value="MCPsignal_dom"/>
</dbReference>
<dbReference type="AlphaFoldDB" id="A0A1F6H2S8"/>
<evidence type="ECO:0000256" key="9">
    <source>
        <dbReference type="SAM" id="MobiDB-lite"/>
    </source>
</evidence>
<feature type="compositionally biased region" description="Polar residues" evidence="9">
    <location>
        <begin position="793"/>
        <end position="804"/>
    </location>
</feature>
<evidence type="ECO:0000256" key="10">
    <source>
        <dbReference type="SAM" id="Phobius"/>
    </source>
</evidence>
<dbReference type="InterPro" id="IPR004010">
    <property type="entry name" value="Double_Cache_2"/>
</dbReference>
<dbReference type="PROSITE" id="PS50111">
    <property type="entry name" value="CHEMOTAXIS_TRANSDUC_2"/>
    <property type="match status" value="1"/>
</dbReference>
<feature type="domain" description="Methyl-accepting transducer" evidence="11">
    <location>
        <begin position="541"/>
        <end position="784"/>
    </location>
</feature>
<dbReference type="GO" id="GO:0005886">
    <property type="term" value="C:plasma membrane"/>
    <property type="evidence" value="ECO:0007669"/>
    <property type="project" value="UniProtKB-SubCell"/>
</dbReference>
<keyword evidence="6 8" id="KW-0807">Transducer</keyword>
<dbReference type="InterPro" id="IPR003660">
    <property type="entry name" value="HAMP_dom"/>
</dbReference>
<comment type="similarity">
    <text evidence="7">Belongs to the methyl-accepting chemotaxis (MCP) protein family.</text>
</comment>
<evidence type="ECO:0000259" key="12">
    <source>
        <dbReference type="PROSITE" id="PS50885"/>
    </source>
</evidence>
<dbReference type="PROSITE" id="PS50885">
    <property type="entry name" value="HAMP"/>
    <property type="match status" value="2"/>
</dbReference>
<dbReference type="Gene3D" id="1.10.287.950">
    <property type="entry name" value="Methyl-accepting chemotaxis protein"/>
    <property type="match status" value="1"/>
</dbReference>
<dbReference type="CDD" id="cd06225">
    <property type="entry name" value="HAMP"/>
    <property type="match status" value="2"/>
</dbReference>
<dbReference type="SUPFAM" id="SSF58104">
    <property type="entry name" value="Methyl-accepting chemotaxis protein (MCP) signaling domain"/>
    <property type="match status" value="1"/>
</dbReference>
<evidence type="ECO:0000313" key="13">
    <source>
        <dbReference type="EMBL" id="OGH04636.1"/>
    </source>
</evidence>
<evidence type="ECO:0000313" key="14">
    <source>
        <dbReference type="Proteomes" id="UP000177583"/>
    </source>
</evidence>
<accession>A0A1F6H2S8</accession>
<feature type="domain" description="HAMP" evidence="12">
    <location>
        <begin position="371"/>
        <end position="423"/>
    </location>
</feature>
<feature type="transmembrane region" description="Helical" evidence="10">
    <location>
        <begin position="351"/>
        <end position="373"/>
    </location>
</feature>
<keyword evidence="2" id="KW-1003">Cell membrane</keyword>
<dbReference type="SMART" id="SM00304">
    <property type="entry name" value="HAMP"/>
    <property type="match status" value="2"/>
</dbReference>
<dbReference type="PANTHER" id="PTHR32089:SF112">
    <property type="entry name" value="LYSOZYME-LIKE PROTEIN-RELATED"/>
    <property type="match status" value="1"/>
</dbReference>
<proteinExistence type="inferred from homology"/>
<dbReference type="SMART" id="SM01049">
    <property type="entry name" value="Cache_2"/>
    <property type="match status" value="2"/>
</dbReference>
<evidence type="ECO:0000256" key="3">
    <source>
        <dbReference type="ARBA" id="ARBA00022692"/>
    </source>
</evidence>
<evidence type="ECO:0000256" key="1">
    <source>
        <dbReference type="ARBA" id="ARBA00004651"/>
    </source>
</evidence>
<keyword evidence="5 10" id="KW-0472">Membrane</keyword>
<evidence type="ECO:0000256" key="8">
    <source>
        <dbReference type="PROSITE-ProRule" id="PRU00284"/>
    </source>
</evidence>
<feature type="region of interest" description="Disordered" evidence="9">
    <location>
        <begin position="784"/>
        <end position="808"/>
    </location>
</feature>
<sequence>MKNLSIRAKLLLLTLAPPLILALVSSLFLAVQSKWEGQTRIEDYKATLTQDVQKSLKDYVQLALSATEKAYLSSQPEAAKLGLQDRGREFKANLMRVYTNNQGKTSAKGLEALLIQVIDSYRFDQTGYFWANDFTPRVIIHPILPKLNGQNVSEMKDPDGVYLFKEFVKVAKEKQEGFVEYQWLNPKSGKVEPKISYVFYFEPTGWVIGTGEYYSELKARQQAEVAASLAGLRYGDSGYFWVNDFAGRVVVHGGDPKLNGQDLKGFKDPNGKFIFKEFAKVGKEQGEGFVEYNWPKPGSEGPQPKLSFVKSFPQWGWVIGTGVYIDDIDRLLEAEQSRVSHQILTMMGTTLAIAAAVILVLVAATSGFLKVYILTPFKGMAQLIQRLGQGDLEGRLPVHSQDETGQLIQALNGLSQDLSDRAEIAAKIAKGDLRQKVTLLSEKDSLGQSLNQMVTSLSEKATIARAVAAKDLSVPIHLSSDADTLGLAFTQMTQDLNLVVKQLRIQAGGLATSSDHLSLLSSQMANTAEEVNAESRTAAAAVEEISVNSKTLAENAETMNGNSLSISEHTTQLAANFVNIGASVDKLARSIQDVAGKAFMASITTKQAQMVSQKVTTAMDRLSRSNLEISQITQLIHNISNQTKMLALNATIEASAAGTAGKGFAVVAEEIKGLAIKSGEASNAIDGKVRGIEAETNASIEAVKEMIQSVASLAEANQGIADQAQNQAGNAMTVDQELKAARTKVEEVAELTKALSEEISSVSRASEELAQGASEVARTMSQMSLAAKETAKGSAQLNQESKGLSQMAEELNQQVSAFKTT</sequence>
<dbReference type="Pfam" id="PF00672">
    <property type="entry name" value="HAMP"/>
    <property type="match status" value="1"/>
</dbReference>
<protein>
    <recommendedName>
        <fullName evidence="15">Chemotaxis protein</fullName>
    </recommendedName>
</protein>
<evidence type="ECO:0000256" key="7">
    <source>
        <dbReference type="ARBA" id="ARBA00029447"/>
    </source>
</evidence>
<name>A0A1F6H2S8_9PROT</name>
<reference evidence="13 14" key="1">
    <citation type="journal article" date="2016" name="Nat. Commun.">
        <title>Thousands of microbial genomes shed light on interconnected biogeochemical processes in an aquifer system.</title>
        <authorList>
            <person name="Anantharaman K."/>
            <person name="Brown C.T."/>
            <person name="Hug L.A."/>
            <person name="Sharon I."/>
            <person name="Castelle C.J."/>
            <person name="Probst A.J."/>
            <person name="Thomas B.C."/>
            <person name="Singh A."/>
            <person name="Wilkins M.J."/>
            <person name="Karaoz U."/>
            <person name="Brodie E.L."/>
            <person name="Williams K.H."/>
            <person name="Hubbard S.S."/>
            <person name="Banfield J.F."/>
        </authorList>
    </citation>
    <scope>NUCLEOTIDE SEQUENCE [LARGE SCALE GENOMIC DNA]</scope>
</reference>